<dbReference type="RefSeq" id="WP_259612816.1">
    <property type="nucleotide sequence ID" value="NZ_CP091139.2"/>
</dbReference>
<feature type="domain" description="Sulfatase N-terminal" evidence="6">
    <location>
        <begin position="58"/>
        <end position="434"/>
    </location>
</feature>
<keyword evidence="4" id="KW-0106">Calcium</keyword>
<accession>A0ABY5NLZ5</accession>
<evidence type="ECO:0000256" key="5">
    <source>
        <dbReference type="SAM" id="MobiDB-lite"/>
    </source>
</evidence>
<dbReference type="PANTHER" id="PTHR42693:SF53">
    <property type="entry name" value="ENDO-4-O-SULFATASE"/>
    <property type="match status" value="1"/>
</dbReference>
<dbReference type="Pfam" id="PF00884">
    <property type="entry name" value="Sulfatase"/>
    <property type="match status" value="1"/>
</dbReference>
<dbReference type="PROSITE" id="PS00523">
    <property type="entry name" value="SULFATASE_1"/>
    <property type="match status" value="1"/>
</dbReference>
<dbReference type="Proteomes" id="UP001054811">
    <property type="component" value="Chromosome"/>
</dbReference>
<evidence type="ECO:0000256" key="1">
    <source>
        <dbReference type="ARBA" id="ARBA00008779"/>
    </source>
</evidence>
<name>A0ABY5NLZ5_9MICO</name>
<evidence type="ECO:0000256" key="3">
    <source>
        <dbReference type="ARBA" id="ARBA00022801"/>
    </source>
</evidence>
<keyword evidence="3" id="KW-0378">Hydrolase</keyword>
<evidence type="ECO:0000256" key="2">
    <source>
        <dbReference type="ARBA" id="ARBA00022723"/>
    </source>
</evidence>
<feature type="region of interest" description="Disordered" evidence="5">
    <location>
        <begin position="437"/>
        <end position="489"/>
    </location>
</feature>
<keyword evidence="8" id="KW-1185">Reference proteome</keyword>
<evidence type="ECO:0000313" key="7">
    <source>
        <dbReference type="EMBL" id="UUT36167.1"/>
    </source>
</evidence>
<evidence type="ECO:0000313" key="8">
    <source>
        <dbReference type="Proteomes" id="UP001054811"/>
    </source>
</evidence>
<feature type="compositionally biased region" description="Basic and acidic residues" evidence="5">
    <location>
        <begin position="469"/>
        <end position="481"/>
    </location>
</feature>
<dbReference type="InterPro" id="IPR050738">
    <property type="entry name" value="Sulfatase"/>
</dbReference>
<dbReference type="SUPFAM" id="SSF53649">
    <property type="entry name" value="Alkaline phosphatase-like"/>
    <property type="match status" value="1"/>
</dbReference>
<protein>
    <submittedName>
        <fullName evidence="7">Sulfatase-like hydrolase/transferase</fullName>
    </submittedName>
</protein>
<dbReference type="PROSITE" id="PS00149">
    <property type="entry name" value="SULFATASE_2"/>
    <property type="match status" value="1"/>
</dbReference>
<dbReference type="InterPro" id="IPR017850">
    <property type="entry name" value="Alkaline_phosphatase_core_sf"/>
</dbReference>
<feature type="compositionally biased region" description="Low complexity" evidence="5">
    <location>
        <begin position="444"/>
        <end position="459"/>
    </location>
</feature>
<sequence>MLPARSPAATRASEAWSPRTRPPRRRGGRSRHPPLLAPRTSSSSSWTTWASATCKPFGSEITTPAIQQLADDGYRMSNFRVTPLCAPSRAALLTGVNPHRAGFGMVPHVDPGYPGMSMRLPSDMPTMAESFRANGYATLMVGKWHLTREADMHDGADKSTWPIQRGFDRYFGSMDGFTTLYHPHRIVRDNSPVTEQFGDDDYLTDRLTDEALGMIDAHRSGGATRPFFLYFAHHAVHGPVQAKPEKIAAHRAAYDAGWDVVRAQRFARQQAGGLLPTDAVLSPSDAEQTDGVPAWDDLDDRERELYARHMEVYAAAVSSIDESVARIVAHLKALGEYENTIIVFTSDNGGSGEGGVEGTRSYFSRFTTMPLLPEDWVADVERPLDEIGGPRVHGHYPRGWAHASNTPFRLYKGSVLEGGVHSPLIVSWPRGLPAPTPMPGCGIGSPSSPTSPRRCSSWPGSRAPLAARPADDIHRRLELRRGAAGPADG</sequence>
<feature type="region of interest" description="Disordered" evidence="5">
    <location>
        <begin position="1"/>
        <end position="44"/>
    </location>
</feature>
<organism evidence="7 8">
    <name type="scientific">Microbacterium elymi</name>
    <dbReference type="NCBI Taxonomy" id="2909587"/>
    <lineage>
        <taxon>Bacteria</taxon>
        <taxon>Bacillati</taxon>
        <taxon>Actinomycetota</taxon>
        <taxon>Actinomycetes</taxon>
        <taxon>Micrococcales</taxon>
        <taxon>Microbacteriaceae</taxon>
        <taxon>Microbacterium</taxon>
    </lineage>
</organism>
<dbReference type="PANTHER" id="PTHR42693">
    <property type="entry name" value="ARYLSULFATASE FAMILY MEMBER"/>
    <property type="match status" value="1"/>
</dbReference>
<evidence type="ECO:0000256" key="4">
    <source>
        <dbReference type="ARBA" id="ARBA00022837"/>
    </source>
</evidence>
<feature type="compositionally biased region" description="Basic residues" evidence="5">
    <location>
        <begin position="21"/>
        <end position="32"/>
    </location>
</feature>
<dbReference type="Gene3D" id="3.40.720.10">
    <property type="entry name" value="Alkaline Phosphatase, subunit A"/>
    <property type="match status" value="1"/>
</dbReference>
<dbReference type="InterPro" id="IPR000917">
    <property type="entry name" value="Sulfatase_N"/>
</dbReference>
<comment type="similarity">
    <text evidence="1">Belongs to the sulfatase family.</text>
</comment>
<dbReference type="InterPro" id="IPR024607">
    <property type="entry name" value="Sulfatase_CS"/>
</dbReference>
<reference evidence="7" key="1">
    <citation type="submission" date="2022-01" db="EMBL/GenBank/DDBJ databases">
        <title>Microbacterium eymi and Microbacterium rhizovicinus sp. nov., isolated from the rhizospheric soil of Elymus tsukushiensis, a plant native to the Dokdo Islands, Republic of Korea.</title>
        <authorList>
            <person name="Hwang Y.J."/>
        </authorList>
    </citation>
    <scope>NUCLEOTIDE SEQUENCE</scope>
    <source>
        <strain evidence="7">KUDC0405</strain>
    </source>
</reference>
<keyword evidence="2" id="KW-0479">Metal-binding</keyword>
<proteinExistence type="inferred from homology"/>
<evidence type="ECO:0000259" key="6">
    <source>
        <dbReference type="Pfam" id="PF00884"/>
    </source>
</evidence>
<gene>
    <name evidence="7" type="ORF">L2X98_24250</name>
</gene>
<dbReference type="EMBL" id="CP091139">
    <property type="protein sequence ID" value="UUT36167.1"/>
    <property type="molecule type" value="Genomic_DNA"/>
</dbReference>